<dbReference type="OrthoDB" id="667194at2"/>
<evidence type="ECO:0000313" key="4">
    <source>
        <dbReference type="EMBL" id="KAB2816157.1"/>
    </source>
</evidence>
<feature type="chain" id="PRO_5027061874" evidence="2">
    <location>
        <begin position="19"/>
        <end position="295"/>
    </location>
</feature>
<dbReference type="NCBIfam" id="TIGR04183">
    <property type="entry name" value="Por_Secre_tail"/>
    <property type="match status" value="1"/>
</dbReference>
<dbReference type="EMBL" id="WBVQ01000002">
    <property type="protein sequence ID" value="KAB2816157.1"/>
    <property type="molecule type" value="Genomic_DNA"/>
</dbReference>
<evidence type="ECO:0000313" key="5">
    <source>
        <dbReference type="Proteomes" id="UP000484164"/>
    </source>
</evidence>
<evidence type="ECO:0000259" key="3">
    <source>
        <dbReference type="Pfam" id="PF18962"/>
    </source>
</evidence>
<dbReference type="Pfam" id="PF18962">
    <property type="entry name" value="Por_Secre_tail"/>
    <property type="match status" value="1"/>
</dbReference>
<reference evidence="4 5" key="1">
    <citation type="submission" date="2019-10" db="EMBL/GenBank/DDBJ databases">
        <title>Genome sequence of Phaeocystidibacter marisrubri JCM30614 (type strain).</title>
        <authorList>
            <person name="Bowman J.P."/>
        </authorList>
    </citation>
    <scope>NUCLEOTIDE SEQUENCE [LARGE SCALE GENOMIC DNA]</scope>
    <source>
        <strain evidence="4 5">JCM 30614</strain>
    </source>
</reference>
<dbReference type="RefSeq" id="WP_151693585.1">
    <property type="nucleotide sequence ID" value="NZ_BMGX01000001.1"/>
</dbReference>
<name>A0A6L3ZFG8_9FLAO</name>
<evidence type="ECO:0000256" key="1">
    <source>
        <dbReference type="ARBA" id="ARBA00022729"/>
    </source>
</evidence>
<dbReference type="AlphaFoldDB" id="A0A6L3ZFG8"/>
<feature type="domain" description="Secretion system C-terminal sorting" evidence="3">
    <location>
        <begin position="226"/>
        <end position="292"/>
    </location>
</feature>
<organism evidence="4 5">
    <name type="scientific">Phaeocystidibacter marisrubri</name>
    <dbReference type="NCBI Taxonomy" id="1577780"/>
    <lineage>
        <taxon>Bacteria</taxon>
        <taxon>Pseudomonadati</taxon>
        <taxon>Bacteroidota</taxon>
        <taxon>Flavobacteriia</taxon>
        <taxon>Flavobacteriales</taxon>
        <taxon>Phaeocystidibacteraceae</taxon>
        <taxon>Phaeocystidibacter</taxon>
    </lineage>
</organism>
<keyword evidence="5" id="KW-1185">Reference proteome</keyword>
<comment type="caution">
    <text evidence="4">The sequence shown here is derived from an EMBL/GenBank/DDBJ whole genome shotgun (WGS) entry which is preliminary data.</text>
</comment>
<dbReference type="InterPro" id="IPR026444">
    <property type="entry name" value="Secre_tail"/>
</dbReference>
<feature type="signal peptide" evidence="2">
    <location>
        <begin position="1"/>
        <end position="18"/>
    </location>
</feature>
<dbReference type="Proteomes" id="UP000484164">
    <property type="component" value="Unassembled WGS sequence"/>
</dbReference>
<proteinExistence type="predicted"/>
<protein>
    <submittedName>
        <fullName evidence="4">T9SS type A sorting domain-containing protein</fullName>
    </submittedName>
</protein>
<evidence type="ECO:0000256" key="2">
    <source>
        <dbReference type="SAM" id="SignalP"/>
    </source>
</evidence>
<gene>
    <name evidence="4" type="ORF">F8C82_10745</name>
</gene>
<accession>A0A6L3ZFG8</accession>
<keyword evidence="1 2" id="KW-0732">Signal</keyword>
<sequence>MKSLLTLFLFGFSLFTLGQTTCIPLDNATWINANECIDNEWSPPQFRFSYYSTGTADTAIGGVTYRMLFGDIHHSQFVGGIRADSLRAWIYPANDTSEYIFLDFSLEIGDTIRNVYSSKFGSSNYLRDYVVLDTTDNGTFWNLSSDSLILGLNEFQDSSVYSRQYWVYGIGNLRGFLEHNYQGIDCLDYLDCASVNDTSYFPTVGEYQCGYSNFSTSENQKNTRTIYPNPTSGMVYFSSPLQDGFVEIINVNGQVVERKKADAELSVQHLPSGLYTVLLFEGDQLVHREKLAINH</sequence>